<protein>
    <recommendedName>
        <fullName evidence="3">Ribosomal protein</fullName>
    </recommendedName>
</protein>
<comment type="caution">
    <text evidence="1">The sequence shown here is derived from an EMBL/GenBank/DDBJ whole genome shotgun (WGS) entry which is preliminary data.</text>
</comment>
<proteinExistence type="predicted"/>
<evidence type="ECO:0000313" key="1">
    <source>
        <dbReference type="EMBL" id="GMT30320.1"/>
    </source>
</evidence>
<sequence length="104" mass="11212">MGEVLAFIDYLLDGGWVSEVVAEVVLEEDLEHSEVVFPSFLLSLSEADFSAPEAPKKMPKMALKRATIVCHSEKTELTCWAGGVAAGTTGAVWASCSSFFSSFF</sequence>
<accession>A0AAV5WF77</accession>
<organism evidence="1 2">
    <name type="scientific">Pristionchus fissidentatus</name>
    <dbReference type="NCBI Taxonomy" id="1538716"/>
    <lineage>
        <taxon>Eukaryota</taxon>
        <taxon>Metazoa</taxon>
        <taxon>Ecdysozoa</taxon>
        <taxon>Nematoda</taxon>
        <taxon>Chromadorea</taxon>
        <taxon>Rhabditida</taxon>
        <taxon>Rhabditina</taxon>
        <taxon>Diplogasteromorpha</taxon>
        <taxon>Diplogasteroidea</taxon>
        <taxon>Neodiplogasteridae</taxon>
        <taxon>Pristionchus</taxon>
    </lineage>
</organism>
<dbReference type="EMBL" id="BTSY01000005">
    <property type="protein sequence ID" value="GMT30320.1"/>
    <property type="molecule type" value="Genomic_DNA"/>
</dbReference>
<dbReference type="AlphaFoldDB" id="A0AAV5WF77"/>
<name>A0AAV5WF77_9BILA</name>
<keyword evidence="2" id="KW-1185">Reference proteome</keyword>
<dbReference type="Proteomes" id="UP001432322">
    <property type="component" value="Unassembled WGS sequence"/>
</dbReference>
<feature type="non-terminal residue" evidence="1">
    <location>
        <position position="104"/>
    </location>
</feature>
<gene>
    <name evidence="1" type="ORF">PFISCL1PPCAC_21617</name>
</gene>
<evidence type="ECO:0008006" key="3">
    <source>
        <dbReference type="Google" id="ProtNLM"/>
    </source>
</evidence>
<evidence type="ECO:0000313" key="2">
    <source>
        <dbReference type="Proteomes" id="UP001432322"/>
    </source>
</evidence>
<reference evidence="1" key="1">
    <citation type="submission" date="2023-10" db="EMBL/GenBank/DDBJ databases">
        <title>Genome assembly of Pristionchus species.</title>
        <authorList>
            <person name="Yoshida K."/>
            <person name="Sommer R.J."/>
        </authorList>
    </citation>
    <scope>NUCLEOTIDE SEQUENCE</scope>
    <source>
        <strain evidence="1">RS5133</strain>
    </source>
</reference>